<dbReference type="OrthoDB" id="1470350at2759"/>
<keyword evidence="1" id="KW-0349">Heme</keyword>
<sequence length="566" mass="63452">MSDFAIPFKLLSTLSLVESYALVNYQPNLLLFSRPSYLGTFIQLCILQFFFWAAWIVIIWPQFLSPVRHLPHPSGGSWWNGHFQAIIASTTGGPMTKWVNEIPNDGLIYYRGLLNVERIILTSPKALAEVLTTNSYDFIRPEQLTTALGRILGVGVLLAEGEEHKFQRKHLLPAFAFRHIKNLYPIFWTKSRENVHKMIENLGEGGANKELITDSEMGRDVDTEDTTPVIEAGSWASRVTLDIIGVAGMGKDFNTIQDPNALLARTYQSIFVPTKGAMFLGILSMLLPGWFVNNLPFARNNDMNQASVTIRNLCRREIKEKKEKLEKGAAPDVDILSIALGSGGFTDENLVDQMMTFLAAGHETTASSMTWAIYMLCLHPEIQTRLRAEVREYIPSLSNDIGSQEIDRMPYLNAVCSEVLRYYPPVPLTPRIAARNTTILGQKIPKGTRVMLIPWAVNRSEALWGKDAQVFNPDRWLPSESNPYSANGGARSNYSLLTFLHGPRSCIGQGMAKGEFACLLATWVGMFEFSLYDRKELNEENMVIKGGVTARPSKGLWVRTKVVPGW</sequence>
<dbReference type="AlphaFoldDB" id="A0A9N9LMD0"/>
<comment type="caution">
    <text evidence="3">The sequence shown here is derived from an EMBL/GenBank/DDBJ whole genome shotgun (WGS) entry which is preliminary data.</text>
</comment>
<reference evidence="3" key="1">
    <citation type="submission" date="2021-07" db="EMBL/GenBank/DDBJ databases">
        <authorList>
            <person name="Durling M."/>
        </authorList>
    </citation>
    <scope>NUCLEOTIDE SEQUENCE</scope>
</reference>
<dbReference type="InterPro" id="IPR001128">
    <property type="entry name" value="Cyt_P450"/>
</dbReference>
<dbReference type="CDD" id="cd11069">
    <property type="entry name" value="CYP_FUM15-like"/>
    <property type="match status" value="1"/>
</dbReference>
<dbReference type="EMBL" id="CAJVRM010000093">
    <property type="protein sequence ID" value="CAG8974136.1"/>
    <property type="molecule type" value="Genomic_DNA"/>
</dbReference>
<dbReference type="GO" id="GO:0004497">
    <property type="term" value="F:monooxygenase activity"/>
    <property type="evidence" value="ECO:0007669"/>
    <property type="project" value="InterPro"/>
</dbReference>
<dbReference type="FunFam" id="1.10.630.10:FF:000051">
    <property type="entry name" value="Cytochrome P450 monooxygenase (Fum15)"/>
    <property type="match status" value="1"/>
</dbReference>
<dbReference type="InterPro" id="IPR050121">
    <property type="entry name" value="Cytochrome_P450_monoxygenase"/>
</dbReference>
<evidence type="ECO:0000256" key="1">
    <source>
        <dbReference type="PIRSR" id="PIRSR602401-1"/>
    </source>
</evidence>
<organism evidence="3 4">
    <name type="scientific">Hymenoscyphus albidus</name>
    <dbReference type="NCBI Taxonomy" id="595503"/>
    <lineage>
        <taxon>Eukaryota</taxon>
        <taxon>Fungi</taxon>
        <taxon>Dikarya</taxon>
        <taxon>Ascomycota</taxon>
        <taxon>Pezizomycotina</taxon>
        <taxon>Leotiomycetes</taxon>
        <taxon>Helotiales</taxon>
        <taxon>Helotiaceae</taxon>
        <taxon>Hymenoscyphus</taxon>
    </lineage>
</organism>
<evidence type="ECO:0000313" key="4">
    <source>
        <dbReference type="Proteomes" id="UP000701801"/>
    </source>
</evidence>
<dbReference type="PRINTS" id="PR00385">
    <property type="entry name" value="P450"/>
</dbReference>
<comment type="cofactor">
    <cofactor evidence="1">
        <name>heme</name>
        <dbReference type="ChEBI" id="CHEBI:30413"/>
    </cofactor>
</comment>
<keyword evidence="1" id="KW-0479">Metal-binding</keyword>
<dbReference type="InterPro" id="IPR002401">
    <property type="entry name" value="Cyt_P450_E_grp-I"/>
</dbReference>
<dbReference type="PRINTS" id="PR00463">
    <property type="entry name" value="EP450I"/>
</dbReference>
<dbReference type="GO" id="GO:0020037">
    <property type="term" value="F:heme binding"/>
    <property type="evidence" value="ECO:0007669"/>
    <property type="project" value="InterPro"/>
</dbReference>
<keyword evidence="1" id="KW-0408">Iron</keyword>
<proteinExistence type="predicted"/>
<dbReference type="PANTHER" id="PTHR24305:SF227">
    <property type="entry name" value="P450, PUTATIVE (EUROFUNG)-RELATED"/>
    <property type="match status" value="1"/>
</dbReference>
<dbReference type="GO" id="GO:0016705">
    <property type="term" value="F:oxidoreductase activity, acting on paired donors, with incorporation or reduction of molecular oxygen"/>
    <property type="evidence" value="ECO:0007669"/>
    <property type="project" value="InterPro"/>
</dbReference>
<dbReference type="Pfam" id="PF00067">
    <property type="entry name" value="p450"/>
    <property type="match status" value="1"/>
</dbReference>
<name>A0A9N9LMD0_9HELO</name>
<evidence type="ECO:0000256" key="2">
    <source>
        <dbReference type="SAM" id="Phobius"/>
    </source>
</evidence>
<keyword evidence="4" id="KW-1185">Reference proteome</keyword>
<feature type="binding site" description="axial binding residue" evidence="1">
    <location>
        <position position="506"/>
    </location>
    <ligand>
        <name>heme</name>
        <dbReference type="ChEBI" id="CHEBI:30413"/>
    </ligand>
    <ligandPart>
        <name>Fe</name>
        <dbReference type="ChEBI" id="CHEBI:18248"/>
    </ligandPart>
</feature>
<feature type="transmembrane region" description="Helical" evidence="2">
    <location>
        <begin position="270"/>
        <end position="291"/>
    </location>
</feature>
<keyword evidence="2" id="KW-0812">Transmembrane</keyword>
<dbReference type="SUPFAM" id="SSF48264">
    <property type="entry name" value="Cytochrome P450"/>
    <property type="match status" value="1"/>
</dbReference>
<dbReference type="PANTHER" id="PTHR24305">
    <property type="entry name" value="CYTOCHROME P450"/>
    <property type="match status" value="1"/>
</dbReference>
<dbReference type="InterPro" id="IPR036396">
    <property type="entry name" value="Cyt_P450_sf"/>
</dbReference>
<protein>
    <submittedName>
        <fullName evidence="3">Uncharacterized protein</fullName>
    </submittedName>
</protein>
<dbReference type="Proteomes" id="UP000701801">
    <property type="component" value="Unassembled WGS sequence"/>
</dbReference>
<evidence type="ECO:0000313" key="3">
    <source>
        <dbReference type="EMBL" id="CAG8974136.1"/>
    </source>
</evidence>
<feature type="transmembrane region" description="Helical" evidence="2">
    <location>
        <begin position="37"/>
        <end position="60"/>
    </location>
</feature>
<dbReference type="Gene3D" id="1.10.630.10">
    <property type="entry name" value="Cytochrome P450"/>
    <property type="match status" value="1"/>
</dbReference>
<gene>
    <name evidence="3" type="ORF">HYALB_00002773</name>
</gene>
<keyword evidence="2" id="KW-0472">Membrane</keyword>
<keyword evidence="2" id="KW-1133">Transmembrane helix</keyword>
<accession>A0A9N9LMD0</accession>
<dbReference type="GO" id="GO:0005506">
    <property type="term" value="F:iron ion binding"/>
    <property type="evidence" value="ECO:0007669"/>
    <property type="project" value="InterPro"/>
</dbReference>